<evidence type="ECO:0000256" key="6">
    <source>
        <dbReference type="SAM" id="Phobius"/>
    </source>
</evidence>
<feature type="transmembrane region" description="Helical" evidence="6">
    <location>
        <begin position="120"/>
        <end position="141"/>
    </location>
</feature>
<sequence length="1071" mass="116917">MRANLPLIAGLALLFCLDPTTAAPPSAAVLRRQDDRSSRTSQAPTRTTALSSRSSSFTSNSDESSATGRPSQSSEAESTISSISVTLSTASHTSTTTTASQASSTSTKKSDSPLPIPPKITPAMGLTGVLLMISGAAYTFIGIKNKWVYIFCSAAYLASLAVTVLIVYLMNPPVSNAVQGAFFVAAFFSGALFGAASLVFADITEGLGCLLGGFCVSMWFLSVKDGGLITSETGRAIFIGAMSVAGYSLSFSHYTRKYGLIVSMSFAGSTIMMLGIDCFSCSGWKEFWLYLWNLNPGTFPLDTNTYPLTKGIRVELASVILFTLLGIVSQMSLWRIVKEHREKRAEQRREREQDLNREEEQVGRNIQDDFSRERAQWDTIYGEKSPQKDSVIANSVTYTPKTSTSISDKEEVGQGTKLSRGITRTVGQHSQTGATVTVSVLRDDDDIRPIDSNGKALPPQPATVPKEEEGRVNSVPSARPSSDIEPTARCNGMSIRSSRHSSVAVAPNVVPLPFPIPREDDVEDLSDDHASIDAEPESNEGTIPGRKRFSKRLSGTSTTKPLPAIEDFHDDTIHNVQIVPHIEDDRASSIAATFDDEFDQRSLSDVSVKRSSTGSTSEERAESSSTVTSEDVKFAGQPREDASEQTSNDTQEAGTSADKEDKILPEKTVARQSLTVSTDPKPSATVSNFGSPTSSRPQVDTAFSNQGDDLEKTQQIKSNTSGAPSLSSQAGARLSLAKDLLPDKFSKVALTYRTNEWAKHLQHADEPELDELVEPVPLESESQVSQERPAPVSDEIAGIQPVKVKRSSQRISADGSAYAPALNRANSNTSNFSKTSPHVLTRTTSALTLQNMSRSNSQSQYGMRSSSNPHLPNMPLSPVPMANNTLMNQRESLIQNRFSSYSFQNPSTPILPSAMDKENMTLAQRKEAIQRQSLTQTQQKQRPKPPLTSQKWQQSGWGNPGQQTQGFDSHQPRRSSEGQDQVRREDMLASWRESMRQNAASPMQETAVVTDGQRAALMDEKRRKELREQQRAIAAQQRESMLGNMMRSGEMLDAHREAMRRMQRTANKNAS</sequence>
<keyword evidence="7" id="KW-0732">Signal</keyword>
<feature type="region of interest" description="Disordered" evidence="5">
    <location>
        <begin position="850"/>
        <end position="882"/>
    </location>
</feature>
<evidence type="ECO:0000256" key="4">
    <source>
        <dbReference type="ARBA" id="ARBA00023136"/>
    </source>
</evidence>
<feature type="transmembrane region" description="Helical" evidence="6">
    <location>
        <begin position="258"/>
        <end position="276"/>
    </location>
</feature>
<dbReference type="PANTHER" id="PTHR39469">
    <property type="entry name" value="CHROMOSOME 1, WHOLE GENOME SHOTGUN SEQUENCE"/>
    <property type="match status" value="1"/>
</dbReference>
<feature type="transmembrane region" description="Helical" evidence="6">
    <location>
        <begin position="148"/>
        <end position="169"/>
    </location>
</feature>
<organism evidence="9 10">
    <name type="scientific">Dendryphion nanum</name>
    <dbReference type="NCBI Taxonomy" id="256645"/>
    <lineage>
        <taxon>Eukaryota</taxon>
        <taxon>Fungi</taxon>
        <taxon>Dikarya</taxon>
        <taxon>Ascomycota</taxon>
        <taxon>Pezizomycotina</taxon>
        <taxon>Dothideomycetes</taxon>
        <taxon>Pleosporomycetidae</taxon>
        <taxon>Pleosporales</taxon>
        <taxon>Torulaceae</taxon>
        <taxon>Dendryphion</taxon>
    </lineage>
</organism>
<feature type="compositionally biased region" description="Low complexity" evidence="5">
    <location>
        <begin position="930"/>
        <end position="940"/>
    </location>
</feature>
<evidence type="ECO:0000256" key="7">
    <source>
        <dbReference type="SAM" id="SignalP"/>
    </source>
</evidence>
<gene>
    <name evidence="9" type="ORF">B0J11DRAFT_340986</name>
</gene>
<evidence type="ECO:0000313" key="9">
    <source>
        <dbReference type="EMBL" id="KAH7122505.1"/>
    </source>
</evidence>
<feature type="compositionally biased region" description="Polar residues" evidence="5">
    <location>
        <begin position="715"/>
        <end position="730"/>
    </location>
</feature>
<feature type="region of interest" description="Disordered" evidence="5">
    <location>
        <begin position="92"/>
        <end position="117"/>
    </location>
</feature>
<evidence type="ECO:0000256" key="1">
    <source>
        <dbReference type="ARBA" id="ARBA00004141"/>
    </source>
</evidence>
<dbReference type="AlphaFoldDB" id="A0A9P9DKR5"/>
<proteinExistence type="predicted"/>
<feature type="compositionally biased region" description="Low complexity" evidence="5">
    <location>
        <begin position="92"/>
        <end position="107"/>
    </location>
</feature>
<accession>A0A9P9DKR5</accession>
<feature type="transmembrane region" description="Helical" evidence="6">
    <location>
        <begin position="181"/>
        <end position="200"/>
    </location>
</feature>
<dbReference type="Proteomes" id="UP000700596">
    <property type="component" value="Unassembled WGS sequence"/>
</dbReference>
<comment type="subcellular location">
    <subcellularLocation>
        <location evidence="1">Membrane</location>
        <topology evidence="1">Multi-pass membrane protein</topology>
    </subcellularLocation>
</comment>
<keyword evidence="2 6" id="KW-0812">Transmembrane</keyword>
<dbReference type="GO" id="GO:0016020">
    <property type="term" value="C:membrane"/>
    <property type="evidence" value="ECO:0007669"/>
    <property type="project" value="UniProtKB-SubCell"/>
</dbReference>
<keyword evidence="4 6" id="KW-0472">Membrane</keyword>
<evidence type="ECO:0000256" key="3">
    <source>
        <dbReference type="ARBA" id="ARBA00022989"/>
    </source>
</evidence>
<feature type="compositionally biased region" description="Basic and acidic residues" evidence="5">
    <location>
        <begin position="630"/>
        <end position="642"/>
    </location>
</feature>
<feature type="compositionally biased region" description="Polar residues" evidence="5">
    <location>
        <begin position="425"/>
        <end position="438"/>
    </location>
</feature>
<feature type="region of interest" description="Disordered" evidence="5">
    <location>
        <begin position="345"/>
        <end position="364"/>
    </location>
</feature>
<evidence type="ECO:0000256" key="2">
    <source>
        <dbReference type="ARBA" id="ARBA00022692"/>
    </source>
</evidence>
<dbReference type="InterPro" id="IPR025256">
    <property type="entry name" value="TM7S3/TM198-like_dom"/>
</dbReference>
<feature type="compositionally biased region" description="Polar residues" evidence="5">
    <location>
        <begin position="850"/>
        <end position="870"/>
    </location>
</feature>
<feature type="compositionally biased region" description="Polar residues" evidence="5">
    <location>
        <begin position="670"/>
        <end position="708"/>
    </location>
</feature>
<feature type="domain" description="TM7S3/TM198-like" evidence="8">
    <location>
        <begin position="128"/>
        <end position="331"/>
    </location>
</feature>
<feature type="region of interest" description="Disordered" evidence="5">
    <location>
        <begin position="27"/>
        <end position="78"/>
    </location>
</feature>
<dbReference type="Pfam" id="PF13886">
    <property type="entry name" value="TM7S3_TM198"/>
    <property type="match status" value="1"/>
</dbReference>
<feature type="region of interest" description="Disordered" evidence="5">
    <location>
        <begin position="531"/>
        <end position="568"/>
    </location>
</feature>
<protein>
    <recommendedName>
        <fullName evidence="8">TM7S3/TM198-like domain-containing protein</fullName>
    </recommendedName>
</protein>
<name>A0A9P9DKR5_9PLEO</name>
<feature type="compositionally biased region" description="Low complexity" evidence="5">
    <location>
        <begin position="39"/>
        <end position="78"/>
    </location>
</feature>
<evidence type="ECO:0000256" key="5">
    <source>
        <dbReference type="SAM" id="MobiDB-lite"/>
    </source>
</evidence>
<comment type="caution">
    <text evidence="9">The sequence shown here is derived from an EMBL/GenBank/DDBJ whole genome shotgun (WGS) entry which is preliminary data.</text>
</comment>
<feature type="compositionally biased region" description="Polar residues" evidence="5">
    <location>
        <begin position="644"/>
        <end position="654"/>
    </location>
</feature>
<feature type="signal peptide" evidence="7">
    <location>
        <begin position="1"/>
        <end position="22"/>
    </location>
</feature>
<evidence type="ECO:0000313" key="10">
    <source>
        <dbReference type="Proteomes" id="UP000700596"/>
    </source>
</evidence>
<feature type="transmembrane region" description="Helical" evidence="6">
    <location>
        <begin position="207"/>
        <end position="223"/>
    </location>
</feature>
<feature type="transmembrane region" description="Helical" evidence="6">
    <location>
        <begin position="235"/>
        <end position="251"/>
    </location>
</feature>
<feature type="compositionally biased region" description="Basic and acidic residues" evidence="5">
    <location>
        <begin position="970"/>
        <end position="984"/>
    </location>
</feature>
<feature type="compositionally biased region" description="Polar residues" evidence="5">
    <location>
        <begin position="949"/>
        <end position="968"/>
    </location>
</feature>
<feature type="region of interest" description="Disordered" evidence="5">
    <location>
        <begin position="928"/>
        <end position="984"/>
    </location>
</feature>
<keyword evidence="10" id="KW-1185">Reference proteome</keyword>
<reference evidence="9" key="1">
    <citation type="journal article" date="2021" name="Nat. Commun.">
        <title>Genetic determinants of endophytism in the Arabidopsis root mycobiome.</title>
        <authorList>
            <person name="Mesny F."/>
            <person name="Miyauchi S."/>
            <person name="Thiergart T."/>
            <person name="Pickel B."/>
            <person name="Atanasova L."/>
            <person name="Karlsson M."/>
            <person name="Huettel B."/>
            <person name="Barry K.W."/>
            <person name="Haridas S."/>
            <person name="Chen C."/>
            <person name="Bauer D."/>
            <person name="Andreopoulos W."/>
            <person name="Pangilinan J."/>
            <person name="LaButti K."/>
            <person name="Riley R."/>
            <person name="Lipzen A."/>
            <person name="Clum A."/>
            <person name="Drula E."/>
            <person name="Henrissat B."/>
            <person name="Kohler A."/>
            <person name="Grigoriev I.V."/>
            <person name="Martin F.M."/>
            <person name="Hacquard S."/>
        </authorList>
    </citation>
    <scope>NUCLEOTIDE SEQUENCE</scope>
    <source>
        <strain evidence="9">MPI-CAGE-CH-0243</strain>
    </source>
</reference>
<feature type="compositionally biased region" description="Basic and acidic residues" evidence="5">
    <location>
        <begin position="657"/>
        <end position="669"/>
    </location>
</feature>
<evidence type="ECO:0000259" key="8">
    <source>
        <dbReference type="Pfam" id="PF13886"/>
    </source>
</evidence>
<feature type="region of interest" description="Disordered" evidence="5">
    <location>
        <begin position="600"/>
        <end position="730"/>
    </location>
</feature>
<dbReference type="OrthoDB" id="102260at2759"/>
<feature type="region of interest" description="Disordered" evidence="5">
    <location>
        <begin position="401"/>
        <end position="487"/>
    </location>
</feature>
<dbReference type="EMBL" id="JAGMWT010000009">
    <property type="protein sequence ID" value="KAH7122505.1"/>
    <property type="molecule type" value="Genomic_DNA"/>
</dbReference>
<dbReference type="PANTHER" id="PTHR39469:SF1">
    <property type="entry name" value="DUF4203 DOMAIN-CONTAINING PROTEIN"/>
    <property type="match status" value="1"/>
</dbReference>
<keyword evidence="3 6" id="KW-1133">Transmembrane helix</keyword>
<feature type="chain" id="PRO_5040338018" description="TM7S3/TM198-like domain-containing protein" evidence="7">
    <location>
        <begin position="23"/>
        <end position="1071"/>
    </location>
</feature>